<feature type="compositionally biased region" description="Pro residues" evidence="1">
    <location>
        <begin position="857"/>
        <end position="872"/>
    </location>
</feature>
<accession>A0A9P8VQH7</accession>
<feature type="compositionally biased region" description="Polar residues" evidence="1">
    <location>
        <begin position="880"/>
        <end position="892"/>
    </location>
</feature>
<dbReference type="EMBL" id="JAGPYM010000057">
    <property type="protein sequence ID" value="KAH6871249.1"/>
    <property type="molecule type" value="Genomic_DNA"/>
</dbReference>
<sequence>MARSLADHIVKRAIATAIGEPPADGSDLPLGHQKLFTFCRPSLDPGVYGIEAIQEIHAPNGETLSVFNYDSTASSPQPVSLQTFTVIAPQFQLDPKDINSYYPPDGHVDEGRILPHIVFNDPHVPWQRPAFSANYARRLPYQVPWLALITFDPEELAVTAEEALGLGIPDFDLKQPPSSGAYPMSVGQFLTKVKSRANYEVIQRQQNGKSIWKNLKSSPDPTSVIFPPISVIEPLFPKDSVLGVLLSHVREANVTGLPDATHGKSGLYSIIISQRSGPMDLTAPKSQVVHLVSVEHMASTNFDDIRSYGRIGMVSLFSWRYLCVPPNPTSVISIMKRLGDQKQMLRPPQQLISSIRSQPGNQTDTDTDPQNGPRLLAERLSLGYSISRWRVATGEETISFIRGPLVPTLTPREPSNGADWPDSSNSGKDYQILDRDLGVMDNTYSSAFQIGKLMAVSDPVFASALFRFRSLVQNRAASSARMTVNGVVPASTVINDAFKAVAEIRRTTKGNCVPARIVLPSSSAVAPPLRDPSILPTFQRAIKSAVALQTSAGEAIYSDYNLGKSNNSDWEIIHKWISDKLFLAGIPAHYLITDPSHLSGLPVDYDEGQPIALTSEALRFFYIDDAWMDCFIDGALSVANHLDPGDDFVRREIKEVYNVYLRNTIDPAPVKPPIPRYGFIIRSLVIKAIPDLRVTVRCRKATGPGVYDIDDSRAPLIRLTKIDDFTLLALLDCFPEHIHDITLSQPPHQQRFTAPTSPTEGLAFPVKQLFTSGAPDGPWPIWPDSRFPNKAQWFTPATRMLNLLPMAQDLNSGMRFSEPTRAFAANIDPAIFSVILNDDNFQLTILPPLLSAPEPYPPPDRQLWANPPPATPISPAAAAQRQSHIASPDDLNSVTPSVHPLSMLQPILSHPPSLNPSATPITIASSAALPTAAISSEYIMSIHPDYRGPAPRPFTPVFPPQKIYSARDYLPTTPIHRPDLIFSIHKNPSAPARDALLVSLEVIIPTNTTAGSDEPLLQTPYVGAGARMIHNHRLITLMSAPAGGQDLRVKIAPRSAALGQMVGLSNLALEDASFKLAACAVAPTRTPRAVQVHGLGHVMRGVCKVLLVERWAFASGAEEEAVGEVDVLKREGGDVDGLGNEV</sequence>
<feature type="region of interest" description="Disordered" evidence="1">
    <location>
        <begin position="353"/>
        <end position="373"/>
    </location>
</feature>
<evidence type="ECO:0000313" key="2">
    <source>
        <dbReference type="EMBL" id="KAH6871249.1"/>
    </source>
</evidence>
<evidence type="ECO:0000313" key="3">
    <source>
        <dbReference type="Proteomes" id="UP000777438"/>
    </source>
</evidence>
<dbReference type="OrthoDB" id="3029913at2759"/>
<protein>
    <submittedName>
        <fullName evidence="2">Uncharacterized protein</fullName>
    </submittedName>
</protein>
<proteinExistence type="predicted"/>
<dbReference type="AlphaFoldDB" id="A0A9P8VQH7"/>
<comment type="caution">
    <text evidence="2">The sequence shown here is derived from an EMBL/GenBank/DDBJ whole genome shotgun (WGS) entry which is preliminary data.</text>
</comment>
<reference evidence="2 3" key="1">
    <citation type="journal article" date="2021" name="Nat. Commun.">
        <title>Genetic determinants of endophytism in the Arabidopsis root mycobiome.</title>
        <authorList>
            <person name="Mesny F."/>
            <person name="Miyauchi S."/>
            <person name="Thiergart T."/>
            <person name="Pickel B."/>
            <person name="Atanasova L."/>
            <person name="Karlsson M."/>
            <person name="Huettel B."/>
            <person name="Barry K.W."/>
            <person name="Haridas S."/>
            <person name="Chen C."/>
            <person name="Bauer D."/>
            <person name="Andreopoulos W."/>
            <person name="Pangilinan J."/>
            <person name="LaButti K."/>
            <person name="Riley R."/>
            <person name="Lipzen A."/>
            <person name="Clum A."/>
            <person name="Drula E."/>
            <person name="Henrissat B."/>
            <person name="Kohler A."/>
            <person name="Grigoriev I.V."/>
            <person name="Martin F.M."/>
            <person name="Hacquard S."/>
        </authorList>
    </citation>
    <scope>NUCLEOTIDE SEQUENCE [LARGE SCALE GENOMIC DNA]</scope>
    <source>
        <strain evidence="2 3">MPI-CAGE-CH-0241</strain>
    </source>
</reference>
<gene>
    <name evidence="2" type="ORF">B0T10DRAFT_500717</name>
</gene>
<feature type="region of interest" description="Disordered" evidence="1">
    <location>
        <begin position="857"/>
        <end position="892"/>
    </location>
</feature>
<evidence type="ECO:0000256" key="1">
    <source>
        <dbReference type="SAM" id="MobiDB-lite"/>
    </source>
</evidence>
<name>A0A9P8VQH7_9HYPO</name>
<feature type="compositionally biased region" description="Polar residues" evidence="1">
    <location>
        <begin position="353"/>
        <end position="370"/>
    </location>
</feature>
<organism evidence="2 3">
    <name type="scientific">Thelonectria olida</name>
    <dbReference type="NCBI Taxonomy" id="1576542"/>
    <lineage>
        <taxon>Eukaryota</taxon>
        <taxon>Fungi</taxon>
        <taxon>Dikarya</taxon>
        <taxon>Ascomycota</taxon>
        <taxon>Pezizomycotina</taxon>
        <taxon>Sordariomycetes</taxon>
        <taxon>Hypocreomycetidae</taxon>
        <taxon>Hypocreales</taxon>
        <taxon>Nectriaceae</taxon>
        <taxon>Thelonectria</taxon>
    </lineage>
</organism>
<dbReference type="Proteomes" id="UP000777438">
    <property type="component" value="Unassembled WGS sequence"/>
</dbReference>
<keyword evidence="3" id="KW-1185">Reference proteome</keyword>